<gene>
    <name evidence="1" type="ORF">CHRIB12_LOCUS10457</name>
</gene>
<comment type="caution">
    <text evidence="1">The sequence shown here is derived from an EMBL/GenBank/DDBJ whole genome shotgun (WGS) entry which is preliminary data.</text>
</comment>
<accession>A0A915Z8V1</accession>
<proteinExistence type="predicted"/>
<dbReference type="OrthoDB" id="2308972at2759"/>
<name>A0A915Z8V1_9GLOM</name>
<dbReference type="Proteomes" id="UP000684084">
    <property type="component" value="Unassembled WGS sequence"/>
</dbReference>
<sequence>MRNLEIIKLFWPLPLPKKSNFEFPHHTRISSLQFQSMMLFRIYQHFCYNYGAFFIKSKQVCIELSIEKNGVYYTLQKHMEDNAQDIQHDNFCIYL</sequence>
<reference evidence="1" key="1">
    <citation type="submission" date="2020-05" db="EMBL/GenBank/DDBJ databases">
        <authorList>
            <person name="Rincon C."/>
            <person name="Sanders R I."/>
            <person name="Robbins C."/>
            <person name="Chaturvedi A."/>
        </authorList>
    </citation>
    <scope>NUCLEOTIDE SEQUENCE</scope>
    <source>
        <strain evidence="1">CHB12</strain>
    </source>
</reference>
<dbReference type="AlphaFoldDB" id="A0A915Z8V1"/>
<evidence type="ECO:0000313" key="1">
    <source>
        <dbReference type="EMBL" id="CAB5365504.1"/>
    </source>
</evidence>
<evidence type="ECO:0000313" key="2">
    <source>
        <dbReference type="Proteomes" id="UP000684084"/>
    </source>
</evidence>
<organism evidence="1 2">
    <name type="scientific">Rhizophagus irregularis</name>
    <dbReference type="NCBI Taxonomy" id="588596"/>
    <lineage>
        <taxon>Eukaryota</taxon>
        <taxon>Fungi</taxon>
        <taxon>Fungi incertae sedis</taxon>
        <taxon>Mucoromycota</taxon>
        <taxon>Glomeromycotina</taxon>
        <taxon>Glomeromycetes</taxon>
        <taxon>Glomerales</taxon>
        <taxon>Glomeraceae</taxon>
        <taxon>Rhizophagus</taxon>
    </lineage>
</organism>
<dbReference type="EMBL" id="CAGKOT010000021">
    <property type="protein sequence ID" value="CAB5365504.1"/>
    <property type="molecule type" value="Genomic_DNA"/>
</dbReference>
<protein>
    <submittedName>
        <fullName evidence="1">Uncharacterized protein</fullName>
    </submittedName>
</protein>